<dbReference type="EC" id="2.1.1.100" evidence="3 10"/>
<evidence type="ECO:0000256" key="3">
    <source>
        <dbReference type="ARBA" id="ARBA00012151"/>
    </source>
</evidence>
<dbReference type="GO" id="GO:0032259">
    <property type="term" value="P:methylation"/>
    <property type="evidence" value="ECO:0007669"/>
    <property type="project" value="UniProtKB-KW"/>
</dbReference>
<evidence type="ECO:0000256" key="4">
    <source>
        <dbReference type="ARBA" id="ARBA00022603"/>
    </source>
</evidence>
<evidence type="ECO:0000313" key="12">
    <source>
        <dbReference type="Proteomes" id="UP001061958"/>
    </source>
</evidence>
<evidence type="ECO:0000256" key="2">
    <source>
        <dbReference type="ARBA" id="ARBA00009140"/>
    </source>
</evidence>
<dbReference type="Proteomes" id="UP001061958">
    <property type="component" value="Unassembled WGS sequence"/>
</dbReference>
<keyword evidence="6 10" id="KW-0949">S-adenosyl-L-methionine</keyword>
<comment type="caution">
    <text evidence="10">Lacks conserved residue(s) required for the propagation of feature annotation.</text>
</comment>
<comment type="catalytic activity">
    <reaction evidence="10">
        <text>[protein]-C-terminal S-[(2E,6E)-farnesyl]-L-cysteine + S-adenosyl-L-methionine = [protein]-C-terminal S-[(2E,6E)-farnesyl]-L-cysteine methyl ester + S-adenosyl-L-homocysteine</text>
        <dbReference type="Rhea" id="RHEA:21672"/>
        <dbReference type="Rhea" id="RHEA-COMP:12125"/>
        <dbReference type="Rhea" id="RHEA-COMP:12126"/>
        <dbReference type="ChEBI" id="CHEBI:57856"/>
        <dbReference type="ChEBI" id="CHEBI:59789"/>
        <dbReference type="ChEBI" id="CHEBI:90510"/>
        <dbReference type="ChEBI" id="CHEBI:90511"/>
        <dbReference type="EC" id="2.1.1.100"/>
    </reaction>
</comment>
<dbReference type="OrthoDB" id="422086at2759"/>
<protein>
    <recommendedName>
        <fullName evidence="3 10">Protein-S-isoprenylcysteine O-methyltransferase</fullName>
        <ecNumber evidence="3 10">2.1.1.100</ecNumber>
    </recommendedName>
</protein>
<gene>
    <name evidence="11" type="ORF">GpartN1_g4357.t1</name>
</gene>
<evidence type="ECO:0000256" key="8">
    <source>
        <dbReference type="ARBA" id="ARBA00022989"/>
    </source>
</evidence>
<reference evidence="11" key="2">
    <citation type="submission" date="2022-01" db="EMBL/GenBank/DDBJ databases">
        <authorList>
            <person name="Hirooka S."/>
            <person name="Miyagishima S.Y."/>
        </authorList>
    </citation>
    <scope>NUCLEOTIDE SEQUENCE</scope>
    <source>
        <strain evidence="11">NBRC 102759</strain>
    </source>
</reference>
<evidence type="ECO:0000256" key="6">
    <source>
        <dbReference type="ARBA" id="ARBA00022691"/>
    </source>
</evidence>
<keyword evidence="7 10" id="KW-0812">Transmembrane</keyword>
<feature type="transmembrane region" description="Helical" evidence="10">
    <location>
        <begin position="124"/>
        <end position="147"/>
    </location>
</feature>
<comment type="caution">
    <text evidence="11">The sequence shown here is derived from an EMBL/GenBank/DDBJ whole genome shotgun (WGS) entry which is preliminary data.</text>
</comment>
<keyword evidence="10" id="KW-0256">Endoplasmic reticulum</keyword>
<dbReference type="InterPro" id="IPR025770">
    <property type="entry name" value="PPMT_MeTrfase"/>
</dbReference>
<comment type="subcellular location">
    <subcellularLocation>
        <location evidence="10">Endoplasmic reticulum membrane</location>
        <topology evidence="10">Multi-pass membrane protein</topology>
    </subcellularLocation>
    <subcellularLocation>
        <location evidence="1">Membrane</location>
        <topology evidence="1">Multi-pass membrane protein</topology>
    </subcellularLocation>
</comment>
<accession>A0A9C7UR96</accession>
<keyword evidence="8 10" id="KW-1133">Transmembrane helix</keyword>
<evidence type="ECO:0000256" key="5">
    <source>
        <dbReference type="ARBA" id="ARBA00022679"/>
    </source>
</evidence>
<dbReference type="PANTHER" id="PTHR12714:SF9">
    <property type="entry name" value="PROTEIN-S-ISOPRENYLCYSTEINE O-METHYLTRANSFERASE"/>
    <property type="match status" value="1"/>
</dbReference>
<comment type="similarity">
    <text evidence="2 10">Belongs to the class VI-like SAM-binding methyltransferase superfamily. Isoprenylcysteine carboxyl methyltransferase family.</text>
</comment>
<dbReference type="GO" id="GO:0005789">
    <property type="term" value="C:endoplasmic reticulum membrane"/>
    <property type="evidence" value="ECO:0007669"/>
    <property type="project" value="UniProtKB-SubCell"/>
</dbReference>
<dbReference type="Pfam" id="PF04140">
    <property type="entry name" value="ICMT"/>
    <property type="match status" value="1"/>
</dbReference>
<organism evidence="11 12">
    <name type="scientific">Galdieria partita</name>
    <dbReference type="NCBI Taxonomy" id="83374"/>
    <lineage>
        <taxon>Eukaryota</taxon>
        <taxon>Rhodophyta</taxon>
        <taxon>Bangiophyceae</taxon>
        <taxon>Galdieriales</taxon>
        <taxon>Galdieriaceae</taxon>
        <taxon>Galdieria</taxon>
    </lineage>
</organism>
<proteinExistence type="inferred from homology"/>
<dbReference type="AlphaFoldDB" id="A0A9C7UR96"/>
<dbReference type="PANTHER" id="PTHR12714">
    <property type="entry name" value="PROTEIN-S ISOPRENYLCYSTEINE O-METHYLTRANSFERASE"/>
    <property type="match status" value="1"/>
</dbReference>
<dbReference type="GO" id="GO:0004671">
    <property type="term" value="F:protein C-terminal S-isoprenylcysteine carboxyl O-methyltransferase activity"/>
    <property type="evidence" value="ECO:0007669"/>
    <property type="project" value="UniProtKB-EC"/>
</dbReference>
<keyword evidence="12" id="KW-1185">Reference proteome</keyword>
<feature type="transmembrane region" description="Helical" evidence="10">
    <location>
        <begin position="34"/>
        <end position="54"/>
    </location>
</feature>
<evidence type="ECO:0000256" key="9">
    <source>
        <dbReference type="ARBA" id="ARBA00023136"/>
    </source>
</evidence>
<dbReference type="InterPro" id="IPR007269">
    <property type="entry name" value="ICMT_MeTrfase"/>
</dbReference>
<keyword evidence="5" id="KW-0808">Transferase</keyword>
<evidence type="ECO:0000256" key="7">
    <source>
        <dbReference type="ARBA" id="ARBA00022692"/>
    </source>
</evidence>
<reference evidence="11" key="1">
    <citation type="journal article" date="2022" name="Proc. Natl. Acad. Sci. U.S.A.">
        <title>Life cycle and functional genomics of the unicellular red alga Galdieria for elucidating algal and plant evolution and industrial use.</title>
        <authorList>
            <person name="Hirooka S."/>
            <person name="Itabashi T."/>
            <person name="Ichinose T.M."/>
            <person name="Onuma R."/>
            <person name="Fujiwara T."/>
            <person name="Yamashita S."/>
            <person name="Jong L.W."/>
            <person name="Tomita R."/>
            <person name="Iwane A.H."/>
            <person name="Miyagishima S.Y."/>
        </authorList>
    </citation>
    <scope>NUCLEOTIDE SEQUENCE</scope>
    <source>
        <strain evidence="11">NBRC 102759</strain>
    </source>
</reference>
<evidence type="ECO:0000256" key="1">
    <source>
        <dbReference type="ARBA" id="ARBA00004141"/>
    </source>
</evidence>
<dbReference type="Gene3D" id="1.20.120.1630">
    <property type="match status" value="1"/>
</dbReference>
<evidence type="ECO:0000256" key="10">
    <source>
        <dbReference type="RuleBase" id="RU362022"/>
    </source>
</evidence>
<dbReference type="EMBL" id="BQMJ01000034">
    <property type="protein sequence ID" value="GJQ12566.1"/>
    <property type="molecule type" value="Genomic_DNA"/>
</dbReference>
<keyword evidence="4 10" id="KW-0489">Methyltransferase</keyword>
<name>A0A9C7UR96_9RHOD</name>
<dbReference type="PROSITE" id="PS51564">
    <property type="entry name" value="SAM_ICMT"/>
    <property type="match status" value="1"/>
</dbReference>
<keyword evidence="9 10" id="KW-0472">Membrane</keyword>
<evidence type="ECO:0000313" key="11">
    <source>
        <dbReference type="EMBL" id="GJQ12566.1"/>
    </source>
</evidence>
<sequence length="185" mass="22055">MYFAFLITLLTFHLSEWLFIYVYCRKELSWSSTLLSLPYVGAMLFATMEYVLRIYFLGKQTKMEKYCRLVGTVLVILGEVIRKWGMFTLGSCFSHRIRTQKETHHRLVTKGIYRWIRHPAYCGWFVWCIGTQVMLCNPISCLLFTFLSWKFFQNRITLEESTLIGFYGCSYKEYQNKVWSGIPFL</sequence>